<proteinExistence type="predicted"/>
<organism evidence="1 2">
    <name type="scientific">Pleurodeles waltl</name>
    <name type="common">Iberian ribbed newt</name>
    <dbReference type="NCBI Taxonomy" id="8319"/>
    <lineage>
        <taxon>Eukaryota</taxon>
        <taxon>Metazoa</taxon>
        <taxon>Chordata</taxon>
        <taxon>Craniata</taxon>
        <taxon>Vertebrata</taxon>
        <taxon>Euteleostomi</taxon>
        <taxon>Amphibia</taxon>
        <taxon>Batrachia</taxon>
        <taxon>Caudata</taxon>
        <taxon>Salamandroidea</taxon>
        <taxon>Salamandridae</taxon>
        <taxon>Pleurodelinae</taxon>
        <taxon>Pleurodeles</taxon>
    </lineage>
</organism>
<gene>
    <name evidence="1" type="ORF">NDU88_005842</name>
</gene>
<dbReference type="AlphaFoldDB" id="A0AAV7WAQ5"/>
<keyword evidence="2" id="KW-1185">Reference proteome</keyword>
<dbReference type="EMBL" id="JANPWB010000002">
    <property type="protein sequence ID" value="KAJ1210478.1"/>
    <property type="molecule type" value="Genomic_DNA"/>
</dbReference>
<accession>A0AAV7WAQ5</accession>
<reference evidence="1" key="1">
    <citation type="journal article" date="2022" name="bioRxiv">
        <title>Sequencing and chromosome-scale assembly of the giantPleurodeles waltlgenome.</title>
        <authorList>
            <person name="Brown T."/>
            <person name="Elewa A."/>
            <person name="Iarovenko S."/>
            <person name="Subramanian E."/>
            <person name="Araus A.J."/>
            <person name="Petzold A."/>
            <person name="Susuki M."/>
            <person name="Suzuki K.-i.T."/>
            <person name="Hayashi T."/>
            <person name="Toyoda A."/>
            <person name="Oliveira C."/>
            <person name="Osipova E."/>
            <person name="Leigh N.D."/>
            <person name="Simon A."/>
            <person name="Yun M.H."/>
        </authorList>
    </citation>
    <scope>NUCLEOTIDE SEQUENCE</scope>
    <source>
        <strain evidence="1">20211129_DDA</strain>
        <tissue evidence="1">Liver</tissue>
    </source>
</reference>
<sequence>MWLGVAPATVRQHLQPRFKQHPHCAANWTSSLLSYLGHDLVDPLCINVTWVNVHRLSQGPPEDNSRHDNKGTGTPYATEYLCPCTLSLRIALSRPLAIVTDRHLLPPDYDLLPSPEHGLRSGSAGTEPPAGYATVRPGVLQPIPPTHLPVHAVWEQLQLWEGTSETSGAPPRSRYQALRRRPEIPGGRSSHKNSGKPVRQLLFSEALLQAKGVPPPMVTQPSARHQDMADPAQESTMDRILQEISAVGRRLEGMDNAMVSLAAETKSIRMEIASFQTRVLGVSKVEAHASSFQDRDQELLFLRSKLTDLEDRSRGDNVRFIGFPENIDGEDLHRFLRDTLPRLTGITFEPPL</sequence>
<protein>
    <submittedName>
        <fullName evidence="1">Uncharacterized protein</fullName>
    </submittedName>
</protein>
<dbReference type="Proteomes" id="UP001066276">
    <property type="component" value="Chromosome 1_2"/>
</dbReference>
<comment type="caution">
    <text evidence="1">The sequence shown here is derived from an EMBL/GenBank/DDBJ whole genome shotgun (WGS) entry which is preliminary data.</text>
</comment>
<evidence type="ECO:0000313" key="2">
    <source>
        <dbReference type="Proteomes" id="UP001066276"/>
    </source>
</evidence>
<evidence type="ECO:0000313" key="1">
    <source>
        <dbReference type="EMBL" id="KAJ1210478.1"/>
    </source>
</evidence>
<name>A0AAV7WAQ5_PLEWA</name>